<evidence type="ECO:0000256" key="2">
    <source>
        <dbReference type="ARBA" id="ARBA00022475"/>
    </source>
</evidence>
<feature type="transmembrane region" description="Helical" evidence="6">
    <location>
        <begin position="22"/>
        <end position="42"/>
    </location>
</feature>
<dbReference type="Gene3D" id="1.20.1250.20">
    <property type="entry name" value="MFS general substrate transporter like domains"/>
    <property type="match status" value="1"/>
</dbReference>
<comment type="subcellular location">
    <subcellularLocation>
        <location evidence="1">Cell membrane</location>
        <topology evidence="1">Multi-pass membrane protein</topology>
    </subcellularLocation>
</comment>
<dbReference type="Pfam" id="PF07690">
    <property type="entry name" value="MFS_1"/>
    <property type="match status" value="1"/>
</dbReference>
<proteinExistence type="predicted"/>
<reference evidence="8 9" key="1">
    <citation type="submission" date="2020-02" db="EMBL/GenBank/DDBJ databases">
        <title>Whole-genome analyses of novel actinobacteria.</title>
        <authorList>
            <person name="Sahin N."/>
            <person name="Tatar D."/>
        </authorList>
    </citation>
    <scope>NUCLEOTIDE SEQUENCE [LARGE SCALE GENOMIC DNA]</scope>
    <source>
        <strain evidence="8 9">SB3404</strain>
    </source>
</reference>
<evidence type="ECO:0000256" key="1">
    <source>
        <dbReference type="ARBA" id="ARBA00004651"/>
    </source>
</evidence>
<evidence type="ECO:0000256" key="6">
    <source>
        <dbReference type="SAM" id="Phobius"/>
    </source>
</evidence>
<dbReference type="InterPro" id="IPR011701">
    <property type="entry name" value="MFS"/>
</dbReference>
<keyword evidence="9" id="KW-1185">Reference proteome</keyword>
<evidence type="ECO:0000313" key="9">
    <source>
        <dbReference type="Proteomes" id="UP000477722"/>
    </source>
</evidence>
<sequence length="241" mass="24188">MVGDSVCFLAFGWAAHQATDGAGVGLVMAVGAVPRALLMLGGGVVADRYGPRRVVLGSDGVRCAVVLAVALLLWRTAPGLWPLVVGALLFGAVDALFVPAVGALPPRLTVPAQYARVQGMASLAIRLGQVAGPPLGGLAMGAGGAAAAFTVAGVLFALSLPLLYAVRLRSLAGAEGEGSAQAGSADSREDAATARRDLADGLTYLRRHPVIARLALSTALVDLALTGPLNVGLVLLAAERG</sequence>
<evidence type="ECO:0000259" key="7">
    <source>
        <dbReference type="PROSITE" id="PS50850"/>
    </source>
</evidence>
<feature type="transmembrane region" description="Helical" evidence="6">
    <location>
        <begin position="214"/>
        <end position="238"/>
    </location>
</feature>
<keyword evidence="5 6" id="KW-0472">Membrane</keyword>
<feature type="transmembrane region" description="Helical" evidence="6">
    <location>
        <begin position="138"/>
        <end position="164"/>
    </location>
</feature>
<dbReference type="EMBL" id="JAAKZZ010000136">
    <property type="protein sequence ID" value="NGO69712.1"/>
    <property type="molecule type" value="Genomic_DNA"/>
</dbReference>
<feature type="transmembrane region" description="Helical" evidence="6">
    <location>
        <begin position="80"/>
        <end position="102"/>
    </location>
</feature>
<accession>A0A6G4WXX6</accession>
<dbReference type="SUPFAM" id="SSF103473">
    <property type="entry name" value="MFS general substrate transporter"/>
    <property type="match status" value="1"/>
</dbReference>
<gene>
    <name evidence="8" type="ORF">G5C65_15385</name>
</gene>
<keyword evidence="4 6" id="KW-1133">Transmembrane helix</keyword>
<dbReference type="GO" id="GO:0005886">
    <property type="term" value="C:plasma membrane"/>
    <property type="evidence" value="ECO:0007669"/>
    <property type="project" value="UniProtKB-SubCell"/>
</dbReference>
<dbReference type="Proteomes" id="UP000477722">
    <property type="component" value="Unassembled WGS sequence"/>
</dbReference>
<comment type="caution">
    <text evidence="8">The sequence shown here is derived from an EMBL/GenBank/DDBJ whole genome shotgun (WGS) entry which is preliminary data.</text>
</comment>
<protein>
    <submittedName>
        <fullName evidence="8">MFS transporter</fullName>
    </submittedName>
</protein>
<dbReference type="InterPro" id="IPR036259">
    <property type="entry name" value="MFS_trans_sf"/>
</dbReference>
<evidence type="ECO:0000256" key="3">
    <source>
        <dbReference type="ARBA" id="ARBA00022692"/>
    </source>
</evidence>
<dbReference type="InterPro" id="IPR020846">
    <property type="entry name" value="MFS_dom"/>
</dbReference>
<dbReference type="PANTHER" id="PTHR23513">
    <property type="entry name" value="INTEGRAL MEMBRANE EFFLUX PROTEIN-RELATED"/>
    <property type="match status" value="1"/>
</dbReference>
<evidence type="ECO:0000256" key="5">
    <source>
        <dbReference type="ARBA" id="ARBA00023136"/>
    </source>
</evidence>
<name>A0A6G4WXX6_9ACTN</name>
<dbReference type="PANTHER" id="PTHR23513:SF17">
    <property type="entry name" value="MEMBRANE PROTEIN"/>
    <property type="match status" value="1"/>
</dbReference>
<evidence type="ECO:0000256" key="4">
    <source>
        <dbReference type="ARBA" id="ARBA00022989"/>
    </source>
</evidence>
<evidence type="ECO:0000313" key="8">
    <source>
        <dbReference type="EMBL" id="NGO69712.1"/>
    </source>
</evidence>
<dbReference type="GO" id="GO:0022857">
    <property type="term" value="F:transmembrane transporter activity"/>
    <property type="evidence" value="ECO:0007669"/>
    <property type="project" value="InterPro"/>
</dbReference>
<feature type="domain" description="Major facilitator superfamily (MFS) profile" evidence="7">
    <location>
        <begin position="1"/>
        <end position="241"/>
    </location>
</feature>
<keyword evidence="3 6" id="KW-0812">Transmembrane</keyword>
<keyword evidence="2" id="KW-1003">Cell membrane</keyword>
<feature type="non-terminal residue" evidence="8">
    <location>
        <position position="241"/>
    </location>
</feature>
<organism evidence="8 9">
    <name type="scientific">Streptomyces boncukensis</name>
    <dbReference type="NCBI Taxonomy" id="2711219"/>
    <lineage>
        <taxon>Bacteria</taxon>
        <taxon>Bacillati</taxon>
        <taxon>Actinomycetota</taxon>
        <taxon>Actinomycetes</taxon>
        <taxon>Kitasatosporales</taxon>
        <taxon>Streptomycetaceae</taxon>
        <taxon>Streptomyces</taxon>
    </lineage>
</organism>
<dbReference type="AlphaFoldDB" id="A0A6G4WXX6"/>
<dbReference type="PROSITE" id="PS50850">
    <property type="entry name" value="MFS"/>
    <property type="match status" value="1"/>
</dbReference>